<evidence type="ECO:0000313" key="9">
    <source>
        <dbReference type="Proteomes" id="UP000247409"/>
    </source>
</evidence>
<dbReference type="PIRSF" id="PIRSF001771">
    <property type="entry name" value="Cyclin_A_B_D_E"/>
    <property type="match status" value="1"/>
</dbReference>
<dbReference type="GO" id="GO:0051301">
    <property type="term" value="P:cell division"/>
    <property type="evidence" value="ECO:0007669"/>
    <property type="project" value="UniProtKB-KW"/>
</dbReference>
<evidence type="ECO:0000259" key="7">
    <source>
        <dbReference type="SMART" id="SM01332"/>
    </source>
</evidence>
<name>A0A2V3IWE3_9FLOR</name>
<dbReference type="InterPro" id="IPR006671">
    <property type="entry name" value="Cyclin_N"/>
</dbReference>
<dbReference type="Pfam" id="PF02984">
    <property type="entry name" value="Cyclin_C"/>
    <property type="match status" value="1"/>
</dbReference>
<dbReference type="FunFam" id="1.10.472.10:FF:000057">
    <property type="entry name" value="Cyclin N-terminal domain containing 2"/>
    <property type="match status" value="1"/>
</dbReference>
<comment type="similarity">
    <text evidence="4">Belongs to the cyclin family.</text>
</comment>
<dbReference type="InterPro" id="IPR048258">
    <property type="entry name" value="Cyclins_cyclin-box"/>
</dbReference>
<comment type="caution">
    <text evidence="8">The sequence shown here is derived from an EMBL/GenBank/DDBJ whole genome shotgun (WGS) entry which is preliminary data.</text>
</comment>
<dbReference type="SMART" id="SM00385">
    <property type="entry name" value="CYCLIN"/>
    <property type="match status" value="2"/>
</dbReference>
<dbReference type="EMBL" id="NBIV01000038">
    <property type="protein sequence ID" value="PXF46458.1"/>
    <property type="molecule type" value="Genomic_DNA"/>
</dbReference>
<dbReference type="OrthoDB" id="5590282at2759"/>
<dbReference type="InterPro" id="IPR046965">
    <property type="entry name" value="Cyclin_A/B-like"/>
</dbReference>
<protein>
    <submittedName>
        <fullName evidence="8">G2/mitotic-specific cyclin S13-6</fullName>
    </submittedName>
</protein>
<feature type="domain" description="Cyclin-like" evidence="6">
    <location>
        <begin position="217"/>
        <end position="306"/>
    </location>
</feature>
<dbReference type="SMART" id="SM01332">
    <property type="entry name" value="Cyclin_C"/>
    <property type="match status" value="1"/>
</dbReference>
<accession>A0A2V3IWE3</accession>
<dbReference type="InterPro" id="IPR039361">
    <property type="entry name" value="Cyclin"/>
</dbReference>
<dbReference type="InterPro" id="IPR013763">
    <property type="entry name" value="Cyclin-like_dom"/>
</dbReference>
<keyword evidence="2 4" id="KW-0195">Cyclin</keyword>
<keyword evidence="3" id="KW-0131">Cell cycle</keyword>
<dbReference type="InterPro" id="IPR036915">
    <property type="entry name" value="Cyclin-like_sf"/>
</dbReference>
<reference evidence="8 9" key="1">
    <citation type="journal article" date="2018" name="Mol. Biol. Evol.">
        <title>Analysis of the draft genome of the red seaweed Gracilariopsis chorda provides insights into genome size evolution in Rhodophyta.</title>
        <authorList>
            <person name="Lee J."/>
            <person name="Yang E.C."/>
            <person name="Graf L."/>
            <person name="Yang J.H."/>
            <person name="Qiu H."/>
            <person name="Zel Zion U."/>
            <person name="Chan C.X."/>
            <person name="Stephens T.G."/>
            <person name="Weber A.P.M."/>
            <person name="Boo G.H."/>
            <person name="Boo S.M."/>
            <person name="Kim K.M."/>
            <person name="Shin Y."/>
            <person name="Jung M."/>
            <person name="Lee S.J."/>
            <person name="Yim H.S."/>
            <person name="Lee J.H."/>
            <person name="Bhattacharya D."/>
            <person name="Yoon H.S."/>
        </authorList>
    </citation>
    <scope>NUCLEOTIDE SEQUENCE [LARGE SCALE GENOMIC DNA]</scope>
    <source>
        <strain evidence="8 9">SKKU-2015</strain>
        <tissue evidence="8">Whole body</tissue>
    </source>
</reference>
<feature type="domain" description="Cyclin C-terminal" evidence="7">
    <location>
        <begin position="210"/>
        <end position="335"/>
    </location>
</feature>
<evidence type="ECO:0000256" key="2">
    <source>
        <dbReference type="ARBA" id="ARBA00023127"/>
    </source>
</evidence>
<dbReference type="AlphaFoldDB" id="A0A2V3IWE3"/>
<feature type="region of interest" description="Disordered" evidence="5">
    <location>
        <begin position="1"/>
        <end position="33"/>
    </location>
</feature>
<dbReference type="Gene3D" id="1.10.472.10">
    <property type="entry name" value="Cyclin-like"/>
    <property type="match status" value="2"/>
</dbReference>
<proteinExistence type="inferred from homology"/>
<dbReference type="PROSITE" id="PS00292">
    <property type="entry name" value="CYCLINS"/>
    <property type="match status" value="1"/>
</dbReference>
<evidence type="ECO:0000259" key="6">
    <source>
        <dbReference type="SMART" id="SM00385"/>
    </source>
</evidence>
<dbReference type="GO" id="GO:0044772">
    <property type="term" value="P:mitotic cell cycle phase transition"/>
    <property type="evidence" value="ECO:0007669"/>
    <property type="project" value="InterPro"/>
</dbReference>
<dbReference type="GO" id="GO:0016538">
    <property type="term" value="F:cyclin-dependent protein serine/threonine kinase regulator activity"/>
    <property type="evidence" value="ECO:0007669"/>
    <property type="project" value="InterPro"/>
</dbReference>
<keyword evidence="9" id="KW-1185">Reference proteome</keyword>
<sequence>MSTLLFNKSRPFGDITNRPLSNPTNNNHVKRPAPQHHAFKPLSANKKVRVHKTPVVQKSITKPNYIDIDAADKANHVEASDFAAIIHTNNLLAERTHMPCSNYIKTHQTVTPKMRSILVDWLADVCVTLKLCDKTFHLCIHILDRYLEKHQPTVKTLQLVGSVCLYIAAKYEEIYAPHANDLSVLSAGAFTMADVFTMEAHILNALQFQVTTPYTLTFFARIEKTLFAKGITPLVAHKISSTAQFIAELAMVDGLHLNYRPSQLAAAAVHLAVNHLNVPISWCESLSFHSGWQLCELHSCALKLKELVCGAKYPKNGRFTAIHRKFSATSTLMCTQI</sequence>
<keyword evidence="1" id="KW-0132">Cell division</keyword>
<dbReference type="STRING" id="448386.A0A2V3IWE3"/>
<evidence type="ECO:0000256" key="4">
    <source>
        <dbReference type="RuleBase" id="RU000383"/>
    </source>
</evidence>
<evidence type="ECO:0000256" key="5">
    <source>
        <dbReference type="SAM" id="MobiDB-lite"/>
    </source>
</evidence>
<evidence type="ECO:0000256" key="1">
    <source>
        <dbReference type="ARBA" id="ARBA00022618"/>
    </source>
</evidence>
<dbReference type="Proteomes" id="UP000247409">
    <property type="component" value="Unassembled WGS sequence"/>
</dbReference>
<evidence type="ECO:0000256" key="3">
    <source>
        <dbReference type="ARBA" id="ARBA00023306"/>
    </source>
</evidence>
<gene>
    <name evidence="8" type="ORF">BWQ96_03783</name>
</gene>
<dbReference type="InterPro" id="IPR004367">
    <property type="entry name" value="Cyclin_C-dom"/>
</dbReference>
<evidence type="ECO:0000313" key="8">
    <source>
        <dbReference type="EMBL" id="PXF46458.1"/>
    </source>
</evidence>
<organism evidence="8 9">
    <name type="scientific">Gracilariopsis chorda</name>
    <dbReference type="NCBI Taxonomy" id="448386"/>
    <lineage>
        <taxon>Eukaryota</taxon>
        <taxon>Rhodophyta</taxon>
        <taxon>Florideophyceae</taxon>
        <taxon>Rhodymeniophycidae</taxon>
        <taxon>Gracilariales</taxon>
        <taxon>Gracilariaceae</taxon>
        <taxon>Gracilariopsis</taxon>
    </lineage>
</organism>
<feature type="domain" description="Cyclin-like" evidence="6">
    <location>
        <begin position="120"/>
        <end position="204"/>
    </location>
</feature>
<dbReference type="Pfam" id="PF00134">
    <property type="entry name" value="Cyclin_N"/>
    <property type="match status" value="1"/>
</dbReference>
<dbReference type="PANTHER" id="PTHR10177">
    <property type="entry name" value="CYCLINS"/>
    <property type="match status" value="1"/>
</dbReference>
<feature type="compositionally biased region" description="Polar residues" evidence="5">
    <location>
        <begin position="18"/>
        <end position="27"/>
    </location>
</feature>
<dbReference type="SUPFAM" id="SSF47954">
    <property type="entry name" value="Cyclin-like"/>
    <property type="match status" value="2"/>
</dbReference>